<dbReference type="EnsemblPlants" id="TuG1812G0500000872.01.T01">
    <property type="protein sequence ID" value="TuG1812G0500000872.01.T01.cds420111"/>
    <property type="gene ID" value="TuG1812G0500000872.01"/>
</dbReference>
<accession>A0A8R7UFY3</accession>
<reference evidence="1" key="3">
    <citation type="submission" date="2022-06" db="UniProtKB">
        <authorList>
            <consortium name="EnsemblPlants"/>
        </authorList>
    </citation>
    <scope>IDENTIFICATION</scope>
</reference>
<reference evidence="1" key="2">
    <citation type="submission" date="2018-03" db="EMBL/GenBank/DDBJ databases">
        <title>The Triticum urartu genome reveals the dynamic nature of wheat genome evolution.</title>
        <authorList>
            <person name="Ling H."/>
            <person name="Ma B."/>
            <person name="Shi X."/>
            <person name="Liu H."/>
            <person name="Dong L."/>
            <person name="Sun H."/>
            <person name="Cao Y."/>
            <person name="Gao Q."/>
            <person name="Zheng S."/>
            <person name="Li Y."/>
            <person name="Yu Y."/>
            <person name="Du H."/>
            <person name="Qi M."/>
            <person name="Li Y."/>
            <person name="Yu H."/>
            <person name="Cui Y."/>
            <person name="Wang N."/>
            <person name="Chen C."/>
            <person name="Wu H."/>
            <person name="Zhao Y."/>
            <person name="Zhang J."/>
            <person name="Li Y."/>
            <person name="Zhou W."/>
            <person name="Zhang B."/>
            <person name="Hu W."/>
            <person name="Eijk M."/>
            <person name="Tang J."/>
            <person name="Witsenboer H."/>
            <person name="Zhao S."/>
            <person name="Li Z."/>
            <person name="Zhang A."/>
            <person name="Wang D."/>
            <person name="Liang C."/>
        </authorList>
    </citation>
    <scope>NUCLEOTIDE SEQUENCE [LARGE SCALE GENOMIC DNA]</scope>
    <source>
        <strain evidence="1">cv. G1812</strain>
    </source>
</reference>
<name>A0A8R7UFY3_TRIUA</name>
<organism evidence="1 2">
    <name type="scientific">Triticum urartu</name>
    <name type="common">Red wild einkorn</name>
    <name type="synonym">Crithodium urartu</name>
    <dbReference type="NCBI Taxonomy" id="4572"/>
    <lineage>
        <taxon>Eukaryota</taxon>
        <taxon>Viridiplantae</taxon>
        <taxon>Streptophyta</taxon>
        <taxon>Embryophyta</taxon>
        <taxon>Tracheophyta</taxon>
        <taxon>Spermatophyta</taxon>
        <taxon>Magnoliopsida</taxon>
        <taxon>Liliopsida</taxon>
        <taxon>Poales</taxon>
        <taxon>Poaceae</taxon>
        <taxon>BOP clade</taxon>
        <taxon>Pooideae</taxon>
        <taxon>Triticodae</taxon>
        <taxon>Triticeae</taxon>
        <taxon>Triticinae</taxon>
        <taxon>Triticum</taxon>
    </lineage>
</organism>
<dbReference type="Gramene" id="TuG1812G0500000872.01.T01">
    <property type="protein sequence ID" value="TuG1812G0500000872.01.T01.cds420111"/>
    <property type="gene ID" value="TuG1812G0500000872.01"/>
</dbReference>
<dbReference type="AlphaFoldDB" id="A0A8R7UFY3"/>
<evidence type="ECO:0000313" key="2">
    <source>
        <dbReference type="Proteomes" id="UP000015106"/>
    </source>
</evidence>
<protein>
    <submittedName>
        <fullName evidence="1">Uncharacterized protein</fullName>
    </submittedName>
</protein>
<proteinExistence type="predicted"/>
<reference evidence="2" key="1">
    <citation type="journal article" date="2013" name="Nature">
        <title>Draft genome of the wheat A-genome progenitor Triticum urartu.</title>
        <authorList>
            <person name="Ling H.Q."/>
            <person name="Zhao S."/>
            <person name="Liu D."/>
            <person name="Wang J."/>
            <person name="Sun H."/>
            <person name="Zhang C."/>
            <person name="Fan H."/>
            <person name="Li D."/>
            <person name="Dong L."/>
            <person name="Tao Y."/>
            <person name="Gao C."/>
            <person name="Wu H."/>
            <person name="Li Y."/>
            <person name="Cui Y."/>
            <person name="Guo X."/>
            <person name="Zheng S."/>
            <person name="Wang B."/>
            <person name="Yu K."/>
            <person name="Liang Q."/>
            <person name="Yang W."/>
            <person name="Lou X."/>
            <person name="Chen J."/>
            <person name="Feng M."/>
            <person name="Jian J."/>
            <person name="Zhang X."/>
            <person name="Luo G."/>
            <person name="Jiang Y."/>
            <person name="Liu J."/>
            <person name="Wang Z."/>
            <person name="Sha Y."/>
            <person name="Zhang B."/>
            <person name="Wu H."/>
            <person name="Tang D."/>
            <person name="Shen Q."/>
            <person name="Xue P."/>
            <person name="Zou S."/>
            <person name="Wang X."/>
            <person name="Liu X."/>
            <person name="Wang F."/>
            <person name="Yang Y."/>
            <person name="An X."/>
            <person name="Dong Z."/>
            <person name="Zhang K."/>
            <person name="Zhang X."/>
            <person name="Luo M.C."/>
            <person name="Dvorak J."/>
            <person name="Tong Y."/>
            <person name="Wang J."/>
            <person name="Yang H."/>
            <person name="Li Z."/>
            <person name="Wang D."/>
            <person name="Zhang A."/>
            <person name="Wang J."/>
        </authorList>
    </citation>
    <scope>NUCLEOTIDE SEQUENCE</scope>
    <source>
        <strain evidence="2">cv. G1812</strain>
    </source>
</reference>
<dbReference type="Proteomes" id="UP000015106">
    <property type="component" value="Chromosome 5"/>
</dbReference>
<sequence>RCQRRGNGRRQRREGHVLQAAREVSTALTQQYGGDEGVRTGDVLVVKWEGHQFQSIDALDLVALSLSCTPTQGPPWRAWN</sequence>
<evidence type="ECO:0000313" key="1">
    <source>
        <dbReference type="EnsemblPlants" id="TuG1812G0500000872.01.T01.cds420111"/>
    </source>
</evidence>
<keyword evidence="2" id="KW-1185">Reference proteome</keyword>